<evidence type="ECO:0000313" key="1">
    <source>
        <dbReference type="EMBL" id="ARF15152.1"/>
    </source>
</evidence>
<evidence type="ECO:0000313" key="2">
    <source>
        <dbReference type="Proteomes" id="UP000192486"/>
    </source>
</evidence>
<sequence>MKKLSILLIILGLLTGCSEKGTYIKNTTSQDENSVEKVIMNNEHVKLAKVLLFEDELLAGIRVNTFSRFQKKSIATDIKKKLEKEYPDLKITVSADSKILLETEKLIRKKGEKDYQKKIDKIKSIEKEQT</sequence>
<organism evidence="1 2">
    <name type="scientific">Sporosarcina ureae</name>
    <dbReference type="NCBI Taxonomy" id="1571"/>
    <lineage>
        <taxon>Bacteria</taxon>
        <taxon>Bacillati</taxon>
        <taxon>Bacillota</taxon>
        <taxon>Bacilli</taxon>
        <taxon>Bacillales</taxon>
        <taxon>Caryophanaceae</taxon>
        <taxon>Sporosarcina</taxon>
    </lineage>
</organism>
<name>A0ABN4YQL9_SPOUR</name>
<dbReference type="PROSITE" id="PS51257">
    <property type="entry name" value="PROKAR_LIPOPROTEIN"/>
    <property type="match status" value="1"/>
</dbReference>
<dbReference type="Proteomes" id="UP000192486">
    <property type="component" value="Chromosome"/>
</dbReference>
<keyword evidence="2" id="KW-1185">Reference proteome</keyword>
<proteinExistence type="predicted"/>
<accession>A0ABN4YQL9</accession>
<evidence type="ECO:0008006" key="3">
    <source>
        <dbReference type="Google" id="ProtNLM"/>
    </source>
</evidence>
<dbReference type="EMBL" id="CP015108">
    <property type="protein sequence ID" value="ARF15152.1"/>
    <property type="molecule type" value="Genomic_DNA"/>
</dbReference>
<gene>
    <name evidence="1" type="ORF">SporoS204_13930</name>
</gene>
<protein>
    <recommendedName>
        <fullName evidence="3">Sporulation lipoprotein YhcN/YlaJ (Spore_YhcN_YlaJ)</fullName>
    </recommendedName>
</protein>
<dbReference type="RefSeq" id="WP_029052466.1">
    <property type="nucleotide sequence ID" value="NZ_CP015108.1"/>
</dbReference>
<reference evidence="1 2" key="1">
    <citation type="submission" date="2016-04" db="EMBL/GenBank/DDBJ databases">
        <title>Comparative Genomics and Epigenetics of Sporosarcina ureae.</title>
        <authorList>
            <person name="Oliver A.S."/>
            <person name="Cooper K.K."/>
        </authorList>
    </citation>
    <scope>NUCLEOTIDE SEQUENCE [LARGE SCALE GENOMIC DNA]</scope>
    <source>
        <strain evidence="1 2">S204</strain>
    </source>
</reference>